<accession>A0ABD3T1S6</accession>
<evidence type="ECO:0000256" key="8">
    <source>
        <dbReference type="ARBA" id="ARBA00023004"/>
    </source>
</evidence>
<evidence type="ECO:0000256" key="3">
    <source>
        <dbReference type="ARBA" id="ARBA00022617"/>
    </source>
</evidence>
<dbReference type="GO" id="GO:0016020">
    <property type="term" value="C:membrane"/>
    <property type="evidence" value="ECO:0007669"/>
    <property type="project" value="UniProtKB-SubCell"/>
</dbReference>
<evidence type="ECO:0000256" key="7">
    <source>
        <dbReference type="ARBA" id="ARBA00023002"/>
    </source>
</evidence>
<evidence type="ECO:0000256" key="2">
    <source>
        <dbReference type="ARBA" id="ARBA00010617"/>
    </source>
</evidence>
<reference evidence="14 15" key="1">
    <citation type="submission" date="2024-12" db="EMBL/GenBank/DDBJ databases">
        <title>The unique morphological basis and parallel evolutionary history of personate flowers in Penstemon.</title>
        <authorList>
            <person name="Depatie T.H."/>
            <person name="Wessinger C.A."/>
        </authorList>
    </citation>
    <scope>NUCLEOTIDE SEQUENCE [LARGE SCALE GENOMIC DNA]</scope>
    <source>
        <strain evidence="14">WTNN_2</strain>
        <tissue evidence="14">Leaf</tissue>
    </source>
</reference>
<dbReference type="Pfam" id="PF00067">
    <property type="entry name" value="p450"/>
    <property type="match status" value="2"/>
</dbReference>
<evidence type="ECO:0000313" key="15">
    <source>
        <dbReference type="Proteomes" id="UP001634393"/>
    </source>
</evidence>
<keyword evidence="7 12" id="KW-0560">Oxidoreductase</keyword>
<dbReference type="InterPro" id="IPR017972">
    <property type="entry name" value="Cyt_P450_CS"/>
</dbReference>
<dbReference type="SUPFAM" id="SSF48264">
    <property type="entry name" value="Cytochrome P450"/>
    <property type="match status" value="1"/>
</dbReference>
<sequence length="485" mass="55576">MITIFPVFVVLTILAFLSLFYKLWWSPIHLQKSLHSQGLKGPSYKFIHGSTKEIIKMRKEAISTSFDLSHHDLFPRIMPHINTWMKLYGNNFLIWIGHQPQVVVSDPELVKEILTNKEGVFQKIKPISYVKKLLGDGLVVAEGEKWSRLRKLANHAFHGESLKDMVPEMVASVETMLERWRYIEGEEIEVSKEFRILTSEVISRTAFGSSYLEGENIFEMLTKLAVLASRNAFKIRFPGLGEIWRSKDDIESEKIEKSLRNSIVSMIRKREYGVMKGEAQNFGSDFLGSLLKAHHNTDPKNRISVDDIIDEFYTDWQEKAREEVLQLIGKENPTVEAISRMKILTMVVNEALRLYSPVTAVTRKIQRKIKLGKYEIPANVDVNIPTLVLHRDPEIWGKDSHLFNPERFSEGLAKATNGNSMAFLPFGFGPRICVGLNFAANEAKIALSMMMQRYKFTLSPNYVHSPFLLLTLKPQHGIQIILQSL</sequence>
<dbReference type="InterPro" id="IPR050665">
    <property type="entry name" value="Cytochrome_P450_Monooxygen"/>
</dbReference>
<keyword evidence="15" id="KW-1185">Reference proteome</keyword>
<name>A0ABD3T1S6_9LAMI</name>
<dbReference type="InterPro" id="IPR036396">
    <property type="entry name" value="Cyt_P450_sf"/>
</dbReference>
<organism evidence="14 15">
    <name type="scientific">Penstemon smallii</name>
    <dbReference type="NCBI Taxonomy" id="265156"/>
    <lineage>
        <taxon>Eukaryota</taxon>
        <taxon>Viridiplantae</taxon>
        <taxon>Streptophyta</taxon>
        <taxon>Embryophyta</taxon>
        <taxon>Tracheophyta</taxon>
        <taxon>Spermatophyta</taxon>
        <taxon>Magnoliopsida</taxon>
        <taxon>eudicotyledons</taxon>
        <taxon>Gunneridae</taxon>
        <taxon>Pentapetalae</taxon>
        <taxon>asterids</taxon>
        <taxon>lamiids</taxon>
        <taxon>Lamiales</taxon>
        <taxon>Plantaginaceae</taxon>
        <taxon>Cheloneae</taxon>
        <taxon>Penstemon</taxon>
    </lineage>
</organism>
<keyword evidence="4 13" id="KW-0812">Transmembrane</keyword>
<dbReference type="AlphaFoldDB" id="A0ABD3T1S6"/>
<keyword evidence="10 13" id="KW-0472">Membrane</keyword>
<evidence type="ECO:0000256" key="9">
    <source>
        <dbReference type="ARBA" id="ARBA00023033"/>
    </source>
</evidence>
<evidence type="ECO:0000256" key="13">
    <source>
        <dbReference type="SAM" id="Phobius"/>
    </source>
</evidence>
<evidence type="ECO:0008006" key="16">
    <source>
        <dbReference type="Google" id="ProtNLM"/>
    </source>
</evidence>
<evidence type="ECO:0000313" key="14">
    <source>
        <dbReference type="EMBL" id="KAL3830596.1"/>
    </source>
</evidence>
<keyword evidence="8 11" id="KW-0408">Iron</keyword>
<dbReference type="EMBL" id="JBJXBP010000005">
    <property type="protein sequence ID" value="KAL3830596.1"/>
    <property type="molecule type" value="Genomic_DNA"/>
</dbReference>
<gene>
    <name evidence="14" type="ORF">ACJIZ3_019398</name>
</gene>
<dbReference type="InterPro" id="IPR002401">
    <property type="entry name" value="Cyt_P450_E_grp-I"/>
</dbReference>
<dbReference type="GO" id="GO:0046872">
    <property type="term" value="F:metal ion binding"/>
    <property type="evidence" value="ECO:0007669"/>
    <property type="project" value="UniProtKB-KW"/>
</dbReference>
<dbReference type="PANTHER" id="PTHR24282:SF270">
    <property type="entry name" value="CYTOCHROME P450 CYP749A22-LIKE"/>
    <property type="match status" value="1"/>
</dbReference>
<evidence type="ECO:0000256" key="11">
    <source>
        <dbReference type="PIRSR" id="PIRSR602401-1"/>
    </source>
</evidence>
<evidence type="ECO:0000256" key="5">
    <source>
        <dbReference type="ARBA" id="ARBA00022723"/>
    </source>
</evidence>
<dbReference type="GO" id="GO:0004497">
    <property type="term" value="F:monooxygenase activity"/>
    <property type="evidence" value="ECO:0007669"/>
    <property type="project" value="UniProtKB-KW"/>
</dbReference>
<keyword evidence="6 13" id="KW-1133">Transmembrane helix</keyword>
<dbReference type="InterPro" id="IPR001128">
    <property type="entry name" value="Cyt_P450"/>
</dbReference>
<comment type="similarity">
    <text evidence="2 12">Belongs to the cytochrome P450 family.</text>
</comment>
<keyword evidence="5 11" id="KW-0479">Metal-binding</keyword>
<comment type="caution">
    <text evidence="14">The sequence shown here is derived from an EMBL/GenBank/DDBJ whole genome shotgun (WGS) entry which is preliminary data.</text>
</comment>
<dbReference type="PRINTS" id="PR00385">
    <property type="entry name" value="P450"/>
</dbReference>
<evidence type="ECO:0000256" key="4">
    <source>
        <dbReference type="ARBA" id="ARBA00022692"/>
    </source>
</evidence>
<feature type="binding site" description="axial binding residue" evidence="11">
    <location>
        <position position="433"/>
    </location>
    <ligand>
        <name>heme</name>
        <dbReference type="ChEBI" id="CHEBI:30413"/>
    </ligand>
    <ligandPart>
        <name>Fe</name>
        <dbReference type="ChEBI" id="CHEBI:18248"/>
    </ligandPart>
</feature>
<keyword evidence="3 11" id="KW-0349">Heme</keyword>
<keyword evidence="9 12" id="KW-0503">Monooxygenase</keyword>
<comment type="cofactor">
    <cofactor evidence="11">
        <name>heme</name>
        <dbReference type="ChEBI" id="CHEBI:30413"/>
    </cofactor>
</comment>
<evidence type="ECO:0000256" key="12">
    <source>
        <dbReference type="RuleBase" id="RU000461"/>
    </source>
</evidence>
<protein>
    <recommendedName>
        <fullName evidence="16">Cytochrome P450</fullName>
    </recommendedName>
</protein>
<dbReference type="PANTHER" id="PTHR24282">
    <property type="entry name" value="CYTOCHROME P450 FAMILY MEMBER"/>
    <property type="match status" value="1"/>
</dbReference>
<dbReference type="PRINTS" id="PR00463">
    <property type="entry name" value="EP450I"/>
</dbReference>
<dbReference type="Proteomes" id="UP001634393">
    <property type="component" value="Unassembled WGS sequence"/>
</dbReference>
<dbReference type="Gene3D" id="1.10.630.10">
    <property type="entry name" value="Cytochrome P450"/>
    <property type="match status" value="2"/>
</dbReference>
<feature type="transmembrane region" description="Helical" evidence="13">
    <location>
        <begin position="7"/>
        <end position="25"/>
    </location>
</feature>
<evidence type="ECO:0000256" key="6">
    <source>
        <dbReference type="ARBA" id="ARBA00022989"/>
    </source>
</evidence>
<evidence type="ECO:0000256" key="1">
    <source>
        <dbReference type="ARBA" id="ARBA00004167"/>
    </source>
</evidence>
<proteinExistence type="inferred from homology"/>
<evidence type="ECO:0000256" key="10">
    <source>
        <dbReference type="ARBA" id="ARBA00023136"/>
    </source>
</evidence>
<comment type="subcellular location">
    <subcellularLocation>
        <location evidence="1">Membrane</location>
        <topology evidence="1">Single-pass membrane protein</topology>
    </subcellularLocation>
</comment>
<dbReference type="PROSITE" id="PS00086">
    <property type="entry name" value="CYTOCHROME_P450"/>
    <property type="match status" value="1"/>
</dbReference>